<organism evidence="1 2">
    <name type="scientific">Taklimakanibacter albus</name>
    <dbReference type="NCBI Taxonomy" id="2800327"/>
    <lineage>
        <taxon>Bacteria</taxon>
        <taxon>Pseudomonadati</taxon>
        <taxon>Pseudomonadota</taxon>
        <taxon>Alphaproteobacteria</taxon>
        <taxon>Hyphomicrobiales</taxon>
        <taxon>Aestuariivirgaceae</taxon>
        <taxon>Taklimakanibacter</taxon>
    </lineage>
</organism>
<reference evidence="1" key="1">
    <citation type="submission" date="2021-01" db="EMBL/GenBank/DDBJ databases">
        <authorList>
            <person name="Sun Q."/>
        </authorList>
    </citation>
    <scope>NUCLEOTIDE SEQUENCE</scope>
    <source>
        <strain evidence="1">YIM B02566</strain>
    </source>
</reference>
<gene>
    <name evidence="1" type="ORF">JHL16_20715</name>
</gene>
<keyword evidence="2" id="KW-1185">Reference proteome</keyword>
<evidence type="ECO:0000313" key="2">
    <source>
        <dbReference type="Proteomes" id="UP000616151"/>
    </source>
</evidence>
<comment type="caution">
    <text evidence="1">The sequence shown here is derived from an EMBL/GenBank/DDBJ whole genome shotgun (WGS) entry which is preliminary data.</text>
</comment>
<evidence type="ECO:0000313" key="1">
    <source>
        <dbReference type="EMBL" id="MBK1868792.1"/>
    </source>
</evidence>
<sequence length="290" mass="30640">MKIAIGLGTFAFVLALGAAGAQAADVESASEESFDWSGFYVGVHGGYGQGKSKYSYEGHTEYWDDNLTDPTAPGDPGYGTGDTLQLYPEFSNEHSGGNSQDLSGAFGGAQIGYNLQLSSLVIGAVADISAADFESDTANITIGDSGNFGSGSDFSVSSKVDWFGTIRGRAGIALDKVLFYGTGGLAYGRVKTSYDYSVDGDDYSGSTSATKWGWTAGGGVEFALTRNITLGTEYLYVDLGKSDVLDGSHEIDRVDHVNGGVWTGYSGYYLDSMSAETQFHTVRATLNYKF</sequence>
<accession>A0ACC5R865</accession>
<dbReference type="EMBL" id="JAENHL010000007">
    <property type="protein sequence ID" value="MBK1868792.1"/>
    <property type="molecule type" value="Genomic_DNA"/>
</dbReference>
<protein>
    <submittedName>
        <fullName evidence="1">Porin family protein</fullName>
    </submittedName>
</protein>
<proteinExistence type="predicted"/>
<dbReference type="Proteomes" id="UP000616151">
    <property type="component" value="Unassembled WGS sequence"/>
</dbReference>
<name>A0ACC5R865_9HYPH</name>